<dbReference type="AlphaFoldDB" id="A0A9N9NZS6"/>
<dbReference type="EMBL" id="CAJVPS010055789">
    <property type="protein sequence ID" value="CAG8776151.1"/>
    <property type="molecule type" value="Genomic_DNA"/>
</dbReference>
<dbReference type="OrthoDB" id="2482118at2759"/>
<dbReference type="Proteomes" id="UP000789508">
    <property type="component" value="Unassembled WGS sequence"/>
</dbReference>
<protein>
    <submittedName>
        <fullName evidence="1">10466_t:CDS:1</fullName>
    </submittedName>
</protein>
<sequence>VMLCTRNAAFHIQLIRSRWYNETSNDPAQESFLVAQKFGMEQSVTMG</sequence>
<evidence type="ECO:0000313" key="2">
    <source>
        <dbReference type="Proteomes" id="UP000789508"/>
    </source>
</evidence>
<proteinExistence type="predicted"/>
<keyword evidence="2" id="KW-1185">Reference proteome</keyword>
<comment type="caution">
    <text evidence="1">The sequence shown here is derived from an EMBL/GenBank/DDBJ whole genome shotgun (WGS) entry which is preliminary data.</text>
</comment>
<name>A0A9N9NZS6_9GLOM</name>
<feature type="non-terminal residue" evidence="1">
    <location>
        <position position="1"/>
    </location>
</feature>
<reference evidence="1" key="1">
    <citation type="submission" date="2021-06" db="EMBL/GenBank/DDBJ databases">
        <authorList>
            <person name="Kallberg Y."/>
            <person name="Tangrot J."/>
            <person name="Rosling A."/>
        </authorList>
    </citation>
    <scope>NUCLEOTIDE SEQUENCE</scope>
    <source>
        <strain evidence="1">FL130A</strain>
    </source>
</reference>
<organism evidence="1 2">
    <name type="scientific">Ambispora leptoticha</name>
    <dbReference type="NCBI Taxonomy" id="144679"/>
    <lineage>
        <taxon>Eukaryota</taxon>
        <taxon>Fungi</taxon>
        <taxon>Fungi incertae sedis</taxon>
        <taxon>Mucoromycota</taxon>
        <taxon>Glomeromycotina</taxon>
        <taxon>Glomeromycetes</taxon>
        <taxon>Archaeosporales</taxon>
        <taxon>Ambisporaceae</taxon>
        <taxon>Ambispora</taxon>
    </lineage>
</organism>
<accession>A0A9N9NZS6</accession>
<evidence type="ECO:0000313" key="1">
    <source>
        <dbReference type="EMBL" id="CAG8776151.1"/>
    </source>
</evidence>
<gene>
    <name evidence="1" type="ORF">ALEPTO_LOCUS14414</name>
</gene>